<dbReference type="PANTHER" id="PTHR11533">
    <property type="entry name" value="PROTEASE M1 ZINC METALLOPROTEASE"/>
    <property type="match status" value="1"/>
</dbReference>
<dbReference type="RefSeq" id="WP_129399682.1">
    <property type="nucleotide sequence ID" value="NZ_SDWT01000001.1"/>
</dbReference>
<evidence type="ECO:0000256" key="4">
    <source>
        <dbReference type="ARBA" id="ARBA00012564"/>
    </source>
</evidence>
<dbReference type="EC" id="3.4.11.2" evidence="4"/>
<dbReference type="EMBL" id="SDWT01000001">
    <property type="protein sequence ID" value="RYB94330.1"/>
    <property type="molecule type" value="Genomic_DNA"/>
</dbReference>
<dbReference type="Pfam" id="PF01433">
    <property type="entry name" value="Peptidase_M1"/>
    <property type="match status" value="1"/>
</dbReference>
<keyword evidence="7" id="KW-0645">Protease</keyword>
<evidence type="ECO:0000313" key="17">
    <source>
        <dbReference type="EMBL" id="RYB94330.1"/>
    </source>
</evidence>
<evidence type="ECO:0000313" key="18">
    <source>
        <dbReference type="Proteomes" id="UP000294071"/>
    </source>
</evidence>
<reference evidence="17 18" key="1">
    <citation type="submission" date="2019-01" db="EMBL/GenBank/DDBJ databases">
        <title>Novel species of Nocardioides.</title>
        <authorList>
            <person name="Liu Q."/>
            <person name="Xin Y.-H."/>
        </authorList>
    </citation>
    <scope>NUCLEOTIDE SEQUENCE [LARGE SCALE GENOMIC DNA]</scope>
    <source>
        <strain evidence="17 18">CGMCC 4.6882</strain>
    </source>
</reference>
<evidence type="ECO:0000256" key="5">
    <source>
        <dbReference type="ARBA" id="ARBA00015611"/>
    </source>
</evidence>
<dbReference type="InterPro" id="IPR014782">
    <property type="entry name" value="Peptidase_M1_dom"/>
</dbReference>
<feature type="signal peptide" evidence="14">
    <location>
        <begin position="1"/>
        <end position="20"/>
    </location>
</feature>
<dbReference type="PROSITE" id="PS51257">
    <property type="entry name" value="PROKAR_LIPOPROTEIN"/>
    <property type="match status" value="1"/>
</dbReference>
<dbReference type="GO" id="GO:0016020">
    <property type="term" value="C:membrane"/>
    <property type="evidence" value="ECO:0007669"/>
    <property type="project" value="TreeGrafter"/>
</dbReference>
<keyword evidence="9" id="KW-0378">Hydrolase</keyword>
<accession>A0A4Q2RYH0</accession>
<keyword evidence="8" id="KW-0479">Metal-binding</keyword>
<organism evidence="17 18">
    <name type="scientific">Nocardioides oleivorans</name>
    <dbReference type="NCBI Taxonomy" id="273676"/>
    <lineage>
        <taxon>Bacteria</taxon>
        <taxon>Bacillati</taxon>
        <taxon>Actinomycetota</taxon>
        <taxon>Actinomycetes</taxon>
        <taxon>Propionibacteriales</taxon>
        <taxon>Nocardioidaceae</taxon>
        <taxon>Nocardioides</taxon>
    </lineage>
</organism>
<dbReference type="SUPFAM" id="SSF55486">
    <property type="entry name" value="Metalloproteases ('zincins'), catalytic domain"/>
    <property type="match status" value="1"/>
</dbReference>
<keyword evidence="18" id="KW-1185">Reference proteome</keyword>
<sequence>MRARTPLAPAALVLVLAALAGCSSEAETSSDLSTPAPVTASAAPDDLVAAPASDPVVSDPVEPDLDLALSDPVEDSVYPGVGDPGVDALHYDLDLTWEPGDERLTGRAVIDFRATRQAPRFQLDLSPALTVGEVSLDGTSVGFRRRGKDLVVRAPVVADQRYQLSIDYVGTPEAAPAPTTRSDFSTTGFTITDTGEVWTMQEPYGAYTWYPVNDQPSDKALYDITVHAPRKWTGISNGRLTSLEQTDGRTTASWQLTEPASSYLVTLAIGDYAHSSNTTAGGMTVDYWTPRGMVDPVELDNLQTAAVSIDWIEGKLGDYPFDSLGLVVTASQSAMETQTMVTLGHNDYVLSPQVIAHELVHQWYGDQVSPADWSDVWLNEGMTMLLQWIYEDEHDIRPLKETLRNARAGDQGLRDAYGPPGAYDPDQFGGSNIYYPPALMWNELRVALGDEEFYSIARSWLVDHDDTSATRAQVYDHWETATGLDLGSFFDAWITGRTTPKPGVPGAAG</sequence>
<dbReference type="GO" id="GO:0005737">
    <property type="term" value="C:cytoplasm"/>
    <property type="evidence" value="ECO:0007669"/>
    <property type="project" value="TreeGrafter"/>
</dbReference>
<dbReference type="InterPro" id="IPR001930">
    <property type="entry name" value="Peptidase_M1"/>
</dbReference>
<comment type="similarity">
    <text evidence="3">Belongs to the peptidase M1 family.</text>
</comment>
<evidence type="ECO:0000256" key="14">
    <source>
        <dbReference type="SAM" id="SignalP"/>
    </source>
</evidence>
<evidence type="ECO:0000256" key="12">
    <source>
        <dbReference type="ARBA" id="ARBA00029811"/>
    </source>
</evidence>
<keyword evidence="11" id="KW-0482">Metalloprotease</keyword>
<dbReference type="GO" id="GO:0070006">
    <property type="term" value="F:metalloaminopeptidase activity"/>
    <property type="evidence" value="ECO:0007669"/>
    <property type="project" value="TreeGrafter"/>
</dbReference>
<evidence type="ECO:0000256" key="11">
    <source>
        <dbReference type="ARBA" id="ARBA00023049"/>
    </source>
</evidence>
<evidence type="ECO:0000256" key="9">
    <source>
        <dbReference type="ARBA" id="ARBA00022801"/>
    </source>
</evidence>
<feature type="domain" description="Peptidase M1 membrane alanine aminopeptidase" evidence="15">
    <location>
        <begin position="318"/>
        <end position="493"/>
    </location>
</feature>
<evidence type="ECO:0000256" key="13">
    <source>
        <dbReference type="ARBA" id="ARBA00031533"/>
    </source>
</evidence>
<comment type="catalytic activity">
    <reaction evidence="1">
        <text>Release of an N-terminal amino acid, Xaa-|-Yaa- from a peptide, amide or arylamide. Xaa is preferably Ala, but may be most amino acids including Pro (slow action). When a terminal hydrophobic residue is followed by a prolyl residue, the two may be released as an intact Xaa-Pro dipeptide.</text>
        <dbReference type="EC" id="3.4.11.2"/>
    </reaction>
</comment>
<evidence type="ECO:0000259" key="16">
    <source>
        <dbReference type="Pfam" id="PF17900"/>
    </source>
</evidence>
<proteinExistence type="inferred from homology"/>
<keyword evidence="6" id="KW-0031">Aminopeptidase</keyword>
<dbReference type="OrthoDB" id="3885507at2"/>
<dbReference type="GO" id="GO:0005615">
    <property type="term" value="C:extracellular space"/>
    <property type="evidence" value="ECO:0007669"/>
    <property type="project" value="TreeGrafter"/>
</dbReference>
<name>A0A4Q2RYH0_9ACTN</name>
<feature type="chain" id="PRO_5039693086" description="Aminopeptidase N" evidence="14">
    <location>
        <begin position="21"/>
        <end position="509"/>
    </location>
</feature>
<evidence type="ECO:0000256" key="6">
    <source>
        <dbReference type="ARBA" id="ARBA00022438"/>
    </source>
</evidence>
<dbReference type="Proteomes" id="UP000294071">
    <property type="component" value="Unassembled WGS sequence"/>
</dbReference>
<comment type="cofactor">
    <cofactor evidence="2">
        <name>Zn(2+)</name>
        <dbReference type="ChEBI" id="CHEBI:29105"/>
    </cofactor>
</comment>
<dbReference type="Gene3D" id="2.60.40.1730">
    <property type="entry name" value="tricorn interacting facor f3 domain"/>
    <property type="match status" value="1"/>
</dbReference>
<dbReference type="AlphaFoldDB" id="A0A4Q2RYH0"/>
<evidence type="ECO:0000256" key="8">
    <source>
        <dbReference type="ARBA" id="ARBA00022723"/>
    </source>
</evidence>
<evidence type="ECO:0000256" key="1">
    <source>
        <dbReference type="ARBA" id="ARBA00000098"/>
    </source>
</evidence>
<dbReference type="Gene3D" id="1.10.390.10">
    <property type="entry name" value="Neutral Protease Domain 2"/>
    <property type="match status" value="1"/>
</dbReference>
<feature type="domain" description="Aminopeptidase N-like N-terminal" evidence="16">
    <location>
        <begin position="89"/>
        <end position="264"/>
    </location>
</feature>
<dbReference type="InterPro" id="IPR027268">
    <property type="entry name" value="Peptidase_M4/M1_CTD_sf"/>
</dbReference>
<keyword evidence="10" id="KW-0862">Zinc</keyword>
<dbReference type="InterPro" id="IPR045357">
    <property type="entry name" value="Aminopeptidase_N-like_N"/>
</dbReference>
<dbReference type="GO" id="GO:0016285">
    <property type="term" value="F:alanyl aminopeptidase activity"/>
    <property type="evidence" value="ECO:0007669"/>
    <property type="project" value="UniProtKB-EC"/>
</dbReference>
<dbReference type="GO" id="GO:0006508">
    <property type="term" value="P:proteolysis"/>
    <property type="evidence" value="ECO:0007669"/>
    <property type="project" value="UniProtKB-KW"/>
</dbReference>
<evidence type="ECO:0000256" key="7">
    <source>
        <dbReference type="ARBA" id="ARBA00022670"/>
    </source>
</evidence>
<keyword evidence="14" id="KW-0732">Signal</keyword>
<dbReference type="Pfam" id="PF17900">
    <property type="entry name" value="Peptidase_M1_N"/>
    <property type="match status" value="1"/>
</dbReference>
<dbReference type="InterPro" id="IPR042097">
    <property type="entry name" value="Aminopeptidase_N-like_N_sf"/>
</dbReference>
<dbReference type="PANTHER" id="PTHR11533:SF174">
    <property type="entry name" value="PUROMYCIN-SENSITIVE AMINOPEPTIDASE-RELATED"/>
    <property type="match status" value="1"/>
</dbReference>
<dbReference type="CDD" id="cd09603">
    <property type="entry name" value="M1_APN_like"/>
    <property type="match status" value="1"/>
</dbReference>
<dbReference type="PRINTS" id="PR00756">
    <property type="entry name" value="ALADIPTASE"/>
</dbReference>
<dbReference type="SUPFAM" id="SSF63737">
    <property type="entry name" value="Leukotriene A4 hydrolase N-terminal domain"/>
    <property type="match status" value="1"/>
</dbReference>
<dbReference type="GO" id="GO:0008270">
    <property type="term" value="F:zinc ion binding"/>
    <property type="evidence" value="ECO:0007669"/>
    <property type="project" value="InterPro"/>
</dbReference>
<protein>
    <recommendedName>
        <fullName evidence="5">Aminopeptidase N</fullName>
        <ecNumber evidence="4">3.4.11.2</ecNumber>
    </recommendedName>
    <alternativeName>
        <fullName evidence="12">Alanine aminopeptidase</fullName>
    </alternativeName>
    <alternativeName>
        <fullName evidence="13">Lysyl aminopeptidase</fullName>
    </alternativeName>
</protein>
<dbReference type="InterPro" id="IPR050344">
    <property type="entry name" value="Peptidase_M1_aminopeptidases"/>
</dbReference>
<dbReference type="GO" id="GO:0043171">
    <property type="term" value="P:peptide catabolic process"/>
    <property type="evidence" value="ECO:0007669"/>
    <property type="project" value="TreeGrafter"/>
</dbReference>
<evidence type="ECO:0000256" key="2">
    <source>
        <dbReference type="ARBA" id="ARBA00001947"/>
    </source>
</evidence>
<dbReference type="GO" id="GO:0042277">
    <property type="term" value="F:peptide binding"/>
    <property type="evidence" value="ECO:0007669"/>
    <property type="project" value="TreeGrafter"/>
</dbReference>
<evidence type="ECO:0000256" key="10">
    <source>
        <dbReference type="ARBA" id="ARBA00022833"/>
    </source>
</evidence>
<evidence type="ECO:0000256" key="3">
    <source>
        <dbReference type="ARBA" id="ARBA00010136"/>
    </source>
</evidence>
<comment type="caution">
    <text evidence="17">The sequence shown here is derived from an EMBL/GenBank/DDBJ whole genome shotgun (WGS) entry which is preliminary data.</text>
</comment>
<gene>
    <name evidence="17" type="ORF">EUA93_08210</name>
</gene>
<evidence type="ECO:0000259" key="15">
    <source>
        <dbReference type="Pfam" id="PF01433"/>
    </source>
</evidence>